<keyword evidence="4" id="KW-1185">Reference proteome</keyword>
<gene>
    <name evidence="3" type="ORF">BJ997_001631</name>
    <name evidence="2" type="ORF">GY21_15240</name>
</gene>
<evidence type="ECO:0000256" key="1">
    <source>
        <dbReference type="SAM" id="Phobius"/>
    </source>
</evidence>
<feature type="transmembrane region" description="Helical" evidence="1">
    <location>
        <begin position="12"/>
        <end position="30"/>
    </location>
</feature>
<keyword evidence="1" id="KW-0472">Membrane</keyword>
<protein>
    <submittedName>
        <fullName evidence="3">Putative membrane protein</fullName>
    </submittedName>
</protein>
<name>A0A099J1Y6_9MICO</name>
<evidence type="ECO:0000313" key="3">
    <source>
        <dbReference type="EMBL" id="MBB5641083.1"/>
    </source>
</evidence>
<dbReference type="Proteomes" id="UP000029864">
    <property type="component" value="Unassembled WGS sequence"/>
</dbReference>
<evidence type="ECO:0000313" key="4">
    <source>
        <dbReference type="Proteomes" id="UP000029864"/>
    </source>
</evidence>
<keyword evidence="1" id="KW-1133">Transmembrane helix</keyword>
<reference evidence="3 5" key="2">
    <citation type="submission" date="2020-08" db="EMBL/GenBank/DDBJ databases">
        <title>Sequencing the genomes of 1000 actinobacteria strains.</title>
        <authorList>
            <person name="Klenk H.-P."/>
        </authorList>
    </citation>
    <scope>NUCLEOTIDE SEQUENCE [LARGE SCALE GENOMIC DNA]</scope>
    <source>
        <strain evidence="3 5">DSM 21065</strain>
    </source>
</reference>
<reference evidence="2 4" key="1">
    <citation type="submission" date="2014-08" db="EMBL/GenBank/DDBJ databases">
        <authorList>
            <person name="Sisinthy S."/>
        </authorList>
    </citation>
    <scope>NUCLEOTIDE SEQUENCE [LARGE SCALE GENOMIC DNA]</scope>
    <source>
        <strain evidence="2 4">RuG17</strain>
    </source>
</reference>
<accession>A0A099J1Y6</accession>
<evidence type="ECO:0000313" key="2">
    <source>
        <dbReference type="EMBL" id="KGJ72439.1"/>
    </source>
</evidence>
<organism evidence="2 4">
    <name type="scientific">Cryobacterium roopkundense</name>
    <dbReference type="NCBI Taxonomy" id="1001240"/>
    <lineage>
        <taxon>Bacteria</taxon>
        <taxon>Bacillati</taxon>
        <taxon>Actinomycetota</taxon>
        <taxon>Actinomycetes</taxon>
        <taxon>Micrococcales</taxon>
        <taxon>Microbacteriaceae</taxon>
        <taxon>Cryobacterium</taxon>
    </lineage>
</organism>
<dbReference type="EMBL" id="JACHBQ010000001">
    <property type="protein sequence ID" value="MBB5641083.1"/>
    <property type="molecule type" value="Genomic_DNA"/>
</dbReference>
<comment type="caution">
    <text evidence="2">The sequence shown here is derived from an EMBL/GenBank/DDBJ whole genome shotgun (WGS) entry which is preliminary data.</text>
</comment>
<dbReference type="AlphaFoldDB" id="A0A099J1Y6"/>
<keyword evidence="1" id="KW-0812">Transmembrane</keyword>
<dbReference type="Proteomes" id="UP000561726">
    <property type="component" value="Unassembled WGS sequence"/>
</dbReference>
<proteinExistence type="predicted"/>
<dbReference type="EMBL" id="JPXF01000072">
    <property type="protein sequence ID" value="KGJ72439.1"/>
    <property type="molecule type" value="Genomic_DNA"/>
</dbReference>
<evidence type="ECO:0000313" key="5">
    <source>
        <dbReference type="Proteomes" id="UP000561726"/>
    </source>
</evidence>
<sequence length="83" mass="9257">MMWDTSSMGWSWGFGLLAIAFIALIVYVVVRSLSKTPGGEGPPSTDSSLESSDARHILDERFARGELTAEQYRDHLRILGEDR</sequence>